<dbReference type="NCBIfam" id="NF045761">
    <property type="entry name" value="NAMPUrTaseMurU"/>
    <property type="match status" value="1"/>
</dbReference>
<comment type="caution">
    <text evidence="4">The sequence shown here is derived from an EMBL/GenBank/DDBJ whole genome shotgun (WGS) entry which is preliminary data.</text>
</comment>
<name>A0A2A4MQ23_9GAMM</name>
<feature type="domain" description="Nucleotidyl transferase" evidence="3">
    <location>
        <begin position="2"/>
        <end position="223"/>
    </location>
</feature>
<dbReference type="AlphaFoldDB" id="A0A2A4MQ23"/>
<evidence type="ECO:0000259" key="3">
    <source>
        <dbReference type="Pfam" id="PF00483"/>
    </source>
</evidence>
<sequence>MKAMILAAGLGKRMQPLTANLPKPLLKVADKSLIEHQIDKLVAAGISEIVINHYYLGAMIEAQLGDGSRYGAKLVYSPESQRLETAGGIINCLPALADDCFVVVNADIWTDYDFSKLAAIDGVNTLAHLVLVANAEHNPYGDFHLDSQGRAHEQSQRQGAALTFSGISLLHRNLFQGYAVAPLALAPILRRAMKTGKVSAENYTGVWVDIGTPQRLEAVNASFAQGNGDSSN</sequence>
<gene>
    <name evidence="4" type="ORF">COC19_03295</name>
</gene>
<evidence type="ECO:0000256" key="2">
    <source>
        <dbReference type="ARBA" id="ARBA00022695"/>
    </source>
</evidence>
<dbReference type="GO" id="GO:0016779">
    <property type="term" value="F:nucleotidyltransferase activity"/>
    <property type="evidence" value="ECO:0007669"/>
    <property type="project" value="UniProtKB-KW"/>
</dbReference>
<dbReference type="InterPro" id="IPR054790">
    <property type="entry name" value="MurU"/>
</dbReference>
<dbReference type="PANTHER" id="PTHR43584:SF8">
    <property type="entry name" value="N-ACETYLMURAMATE ALPHA-1-PHOSPHATE URIDYLYLTRANSFERASE"/>
    <property type="match status" value="1"/>
</dbReference>
<dbReference type="EMBL" id="NVQR01000044">
    <property type="protein sequence ID" value="PCH62151.1"/>
    <property type="molecule type" value="Genomic_DNA"/>
</dbReference>
<dbReference type="InterPro" id="IPR005835">
    <property type="entry name" value="NTP_transferase_dom"/>
</dbReference>
<dbReference type="CDD" id="cd06422">
    <property type="entry name" value="NTP_transferase_like_1"/>
    <property type="match status" value="1"/>
</dbReference>
<dbReference type="PANTHER" id="PTHR43584">
    <property type="entry name" value="NUCLEOTIDYL TRANSFERASE"/>
    <property type="match status" value="1"/>
</dbReference>
<dbReference type="Proteomes" id="UP000218172">
    <property type="component" value="Unassembled WGS sequence"/>
</dbReference>
<protein>
    <recommendedName>
        <fullName evidence="3">Nucleotidyl transferase domain-containing protein</fullName>
    </recommendedName>
</protein>
<dbReference type="SUPFAM" id="SSF53448">
    <property type="entry name" value="Nucleotide-diphospho-sugar transferases"/>
    <property type="match status" value="1"/>
</dbReference>
<dbReference type="Pfam" id="PF00483">
    <property type="entry name" value="NTP_transferase"/>
    <property type="match status" value="1"/>
</dbReference>
<evidence type="ECO:0000256" key="1">
    <source>
        <dbReference type="ARBA" id="ARBA00022679"/>
    </source>
</evidence>
<evidence type="ECO:0000313" key="5">
    <source>
        <dbReference type="Proteomes" id="UP000218172"/>
    </source>
</evidence>
<dbReference type="InterPro" id="IPR050065">
    <property type="entry name" value="GlmU-like"/>
</dbReference>
<accession>A0A2A4MQ23</accession>
<dbReference type="InterPro" id="IPR029044">
    <property type="entry name" value="Nucleotide-diphossugar_trans"/>
</dbReference>
<keyword evidence="2" id="KW-0548">Nucleotidyltransferase</keyword>
<proteinExistence type="predicted"/>
<organism evidence="4 5">
    <name type="scientific">SAR86 cluster bacterium</name>
    <dbReference type="NCBI Taxonomy" id="2030880"/>
    <lineage>
        <taxon>Bacteria</taxon>
        <taxon>Pseudomonadati</taxon>
        <taxon>Pseudomonadota</taxon>
        <taxon>Gammaproteobacteria</taxon>
        <taxon>SAR86 cluster</taxon>
    </lineage>
</organism>
<evidence type="ECO:0000313" key="4">
    <source>
        <dbReference type="EMBL" id="PCH62151.1"/>
    </source>
</evidence>
<reference evidence="5" key="1">
    <citation type="submission" date="2017-08" db="EMBL/GenBank/DDBJ databases">
        <title>A dynamic microbial community with high functional redundancy inhabits the cold, oxic subseafloor aquifer.</title>
        <authorList>
            <person name="Tully B.J."/>
            <person name="Wheat C.G."/>
            <person name="Glazer B.T."/>
            <person name="Huber J.A."/>
        </authorList>
    </citation>
    <scope>NUCLEOTIDE SEQUENCE [LARGE SCALE GENOMIC DNA]</scope>
</reference>
<keyword evidence="1" id="KW-0808">Transferase</keyword>
<dbReference type="Gene3D" id="3.90.550.10">
    <property type="entry name" value="Spore Coat Polysaccharide Biosynthesis Protein SpsA, Chain A"/>
    <property type="match status" value="1"/>
</dbReference>